<feature type="transmembrane region" description="Helical" evidence="2">
    <location>
        <begin position="58"/>
        <end position="78"/>
    </location>
</feature>
<sequence length="83" mass="9635">MEERLCNERHKRLDEKIDTQEKRINNHSARIDAIEQITSRMDERLLGLITQLGALNTILKWFIGLIVGGFVSFFFYAAQKGLL</sequence>
<evidence type="ECO:0008006" key="4">
    <source>
        <dbReference type="Google" id="ProtNLM"/>
    </source>
</evidence>
<keyword evidence="2" id="KW-0472">Membrane</keyword>
<accession>A0A645FLJ3</accession>
<evidence type="ECO:0000256" key="2">
    <source>
        <dbReference type="SAM" id="Phobius"/>
    </source>
</evidence>
<keyword evidence="2" id="KW-1133">Transmembrane helix</keyword>
<organism evidence="3">
    <name type="scientific">bioreactor metagenome</name>
    <dbReference type="NCBI Taxonomy" id="1076179"/>
    <lineage>
        <taxon>unclassified sequences</taxon>
        <taxon>metagenomes</taxon>
        <taxon>ecological metagenomes</taxon>
    </lineage>
</organism>
<dbReference type="AlphaFoldDB" id="A0A645FLJ3"/>
<comment type="caution">
    <text evidence="3">The sequence shown here is derived from an EMBL/GenBank/DDBJ whole genome shotgun (WGS) entry which is preliminary data.</text>
</comment>
<keyword evidence="2" id="KW-0812">Transmembrane</keyword>
<dbReference type="InterPro" id="IPR019715">
    <property type="entry name" value="Haemolysin_XhlA"/>
</dbReference>
<reference evidence="3" key="1">
    <citation type="submission" date="2019-08" db="EMBL/GenBank/DDBJ databases">
        <authorList>
            <person name="Kucharzyk K."/>
            <person name="Murdoch R.W."/>
            <person name="Higgins S."/>
            <person name="Loffler F."/>
        </authorList>
    </citation>
    <scope>NUCLEOTIDE SEQUENCE</scope>
</reference>
<keyword evidence="1" id="KW-0175">Coiled coil</keyword>
<gene>
    <name evidence="3" type="ORF">SDC9_161535</name>
</gene>
<protein>
    <recommendedName>
        <fullName evidence="4">Haemolysin XhlA</fullName>
    </recommendedName>
</protein>
<feature type="coiled-coil region" evidence="1">
    <location>
        <begin position="10"/>
        <end position="37"/>
    </location>
</feature>
<proteinExistence type="predicted"/>
<evidence type="ECO:0000256" key="1">
    <source>
        <dbReference type="SAM" id="Coils"/>
    </source>
</evidence>
<dbReference type="Pfam" id="PF10779">
    <property type="entry name" value="XhlA"/>
    <property type="match status" value="1"/>
</dbReference>
<name>A0A645FLJ3_9ZZZZ</name>
<evidence type="ECO:0000313" key="3">
    <source>
        <dbReference type="EMBL" id="MPN14209.1"/>
    </source>
</evidence>
<dbReference type="EMBL" id="VSSQ01060809">
    <property type="protein sequence ID" value="MPN14209.1"/>
    <property type="molecule type" value="Genomic_DNA"/>
</dbReference>